<feature type="compositionally biased region" description="Basic and acidic residues" evidence="1">
    <location>
        <begin position="76"/>
        <end position="88"/>
    </location>
</feature>
<dbReference type="Proteomes" id="UP001151760">
    <property type="component" value="Unassembled WGS sequence"/>
</dbReference>
<organism evidence="2 3">
    <name type="scientific">Tanacetum coccineum</name>
    <dbReference type="NCBI Taxonomy" id="301880"/>
    <lineage>
        <taxon>Eukaryota</taxon>
        <taxon>Viridiplantae</taxon>
        <taxon>Streptophyta</taxon>
        <taxon>Embryophyta</taxon>
        <taxon>Tracheophyta</taxon>
        <taxon>Spermatophyta</taxon>
        <taxon>Magnoliopsida</taxon>
        <taxon>eudicotyledons</taxon>
        <taxon>Gunneridae</taxon>
        <taxon>Pentapetalae</taxon>
        <taxon>asterids</taxon>
        <taxon>campanulids</taxon>
        <taxon>Asterales</taxon>
        <taxon>Asteraceae</taxon>
        <taxon>Asteroideae</taxon>
        <taxon>Anthemideae</taxon>
        <taxon>Anthemidinae</taxon>
        <taxon>Tanacetum</taxon>
    </lineage>
</organism>
<protein>
    <submittedName>
        <fullName evidence="2">Uncharacterized protein</fullName>
    </submittedName>
</protein>
<reference evidence="2" key="1">
    <citation type="journal article" date="2022" name="Int. J. Mol. Sci.">
        <title>Draft Genome of Tanacetum Coccineum: Genomic Comparison of Closely Related Tanacetum-Family Plants.</title>
        <authorList>
            <person name="Yamashiro T."/>
            <person name="Shiraishi A."/>
            <person name="Nakayama K."/>
            <person name="Satake H."/>
        </authorList>
    </citation>
    <scope>NUCLEOTIDE SEQUENCE</scope>
</reference>
<gene>
    <name evidence="2" type="ORF">Tco_1030997</name>
</gene>
<proteinExistence type="predicted"/>
<evidence type="ECO:0000256" key="1">
    <source>
        <dbReference type="SAM" id="MobiDB-lite"/>
    </source>
</evidence>
<accession>A0ABQ5G937</accession>
<feature type="region of interest" description="Disordered" evidence="1">
    <location>
        <begin position="1"/>
        <end position="21"/>
    </location>
</feature>
<comment type="caution">
    <text evidence="2">The sequence shown here is derived from an EMBL/GenBank/DDBJ whole genome shotgun (WGS) entry which is preliminary data.</text>
</comment>
<sequence length="103" mass="10309">MGGGEGGRGWVGGGARGGVTVQGKGEVGVEVRSSGGILEGGGSRVVEELGGTARCVCERAGRNGRGRGGGRAGWRLGEEGVKTTEERWNTAGREGGAIGKVER</sequence>
<evidence type="ECO:0000313" key="2">
    <source>
        <dbReference type="EMBL" id="GJT71711.1"/>
    </source>
</evidence>
<feature type="compositionally biased region" description="Gly residues" evidence="1">
    <location>
        <begin position="1"/>
        <end position="17"/>
    </location>
</feature>
<feature type="compositionally biased region" description="Gly residues" evidence="1">
    <location>
        <begin position="93"/>
        <end position="103"/>
    </location>
</feature>
<reference evidence="2" key="2">
    <citation type="submission" date="2022-01" db="EMBL/GenBank/DDBJ databases">
        <authorList>
            <person name="Yamashiro T."/>
            <person name="Shiraishi A."/>
            <person name="Satake H."/>
            <person name="Nakayama K."/>
        </authorList>
    </citation>
    <scope>NUCLEOTIDE SEQUENCE</scope>
</reference>
<evidence type="ECO:0000313" key="3">
    <source>
        <dbReference type="Proteomes" id="UP001151760"/>
    </source>
</evidence>
<name>A0ABQ5G937_9ASTR</name>
<keyword evidence="3" id="KW-1185">Reference proteome</keyword>
<feature type="region of interest" description="Disordered" evidence="1">
    <location>
        <begin position="60"/>
        <end position="103"/>
    </location>
</feature>
<dbReference type="EMBL" id="BQNB010018190">
    <property type="protein sequence ID" value="GJT71711.1"/>
    <property type="molecule type" value="Genomic_DNA"/>
</dbReference>